<dbReference type="Proteomes" id="UP000315496">
    <property type="component" value="Chromosome 1"/>
</dbReference>
<dbReference type="GO" id="GO:0005290">
    <property type="term" value="F:L-histidine transmembrane transporter activity"/>
    <property type="evidence" value="ECO:0007669"/>
    <property type="project" value="TreeGrafter"/>
</dbReference>
<dbReference type="GO" id="GO:0005313">
    <property type="term" value="F:L-glutamate transmembrane transporter activity"/>
    <property type="evidence" value="ECO:0007669"/>
    <property type="project" value="TreeGrafter"/>
</dbReference>
<feature type="transmembrane region" description="Helical" evidence="9">
    <location>
        <begin position="314"/>
        <end position="336"/>
    </location>
</feature>
<feature type="transmembrane region" description="Helical" evidence="9">
    <location>
        <begin position="445"/>
        <end position="468"/>
    </location>
</feature>
<accession>A0A4Z1SY24</accession>
<comment type="similarity">
    <text evidence="2">Belongs to the amino acid/polyamine transporter 2 family.</text>
</comment>
<sequence>MSRGTVTAGDGPVFLGEPLSLETSLPDEGFELSLLSDVSEQFVVPFVGSASGFSSVINLANTILGPGLLALPYCLMRSGWAVGIFALLLMVVIGSFSFYLLSFVADTLQIYEYAAIATKLYNRHVGRLVGVLSLALTGGLISSFMVMIRENMFFFSYNPDYEWASRVLLIGLAFLVILPLTLTRNLSSLWITSFVSLGCMLYIGGVLTVFYLLSTTGKVTPIAKGPLRAAVPSIDAVMAVASLTMSYCGHYNSINIYRELKVRSLRKMTGIVVSTAIICTAINLISGVFGYLMFTDRCEADIIMNLGEYKPARVCSWIANVCVILILMLSYPVVCFSFRRSLENLIFHAEFVQRKWIILISIATVMASTVIGCMVTDVGFILDITGILSGLPLVFIFPSLYAYTLLSKRSRYNTTRSTAAVRERQEEAFSLLKIRPRHITALKNAALTSLIVGVVIFATATTCLFYTIGTQGIS</sequence>
<comment type="caution">
    <text evidence="11">The sequence shown here is derived from an EMBL/GenBank/DDBJ whole genome shotgun (WGS) entry which is preliminary data.</text>
</comment>
<feature type="transmembrane region" description="Helical" evidence="9">
    <location>
        <begin position="42"/>
        <end position="60"/>
    </location>
</feature>
<reference evidence="11 12" key="1">
    <citation type="submission" date="2019-05" db="EMBL/GenBank/DDBJ databases">
        <title>The compact genome of Giardia muris reveals important steps in the evolution of intestinal protozoan parasites.</title>
        <authorList>
            <person name="Xu F."/>
            <person name="Jimenez-Gonzalez A."/>
            <person name="Einarsson E."/>
            <person name="Astvaldsson A."/>
            <person name="Peirasmaki D."/>
            <person name="Eckmann L."/>
            <person name="Andersson J.O."/>
            <person name="Svard S.G."/>
            <person name="Jerlstrom-Hultqvist J."/>
        </authorList>
    </citation>
    <scope>NUCLEOTIDE SEQUENCE [LARGE SCALE GENOMIC DNA]</scope>
    <source>
        <strain evidence="11 12">Roberts-Thomson</strain>
    </source>
</reference>
<dbReference type="GO" id="GO:0005774">
    <property type="term" value="C:vacuolar membrane"/>
    <property type="evidence" value="ECO:0007669"/>
    <property type="project" value="UniProtKB-SubCell"/>
</dbReference>
<evidence type="ECO:0000256" key="8">
    <source>
        <dbReference type="ARBA" id="ARBA00023136"/>
    </source>
</evidence>
<dbReference type="Pfam" id="PF01490">
    <property type="entry name" value="Aa_trans"/>
    <property type="match status" value="1"/>
</dbReference>
<keyword evidence="12" id="KW-1185">Reference proteome</keyword>
<name>A0A4Z1SY24_GIAMU</name>
<dbReference type="GO" id="GO:0061459">
    <property type="term" value="F:L-arginine transmembrane transporter activity"/>
    <property type="evidence" value="ECO:0007669"/>
    <property type="project" value="TreeGrafter"/>
</dbReference>
<keyword evidence="8 9" id="KW-0472">Membrane</keyword>
<organism evidence="11 12">
    <name type="scientific">Giardia muris</name>
    <dbReference type="NCBI Taxonomy" id="5742"/>
    <lineage>
        <taxon>Eukaryota</taxon>
        <taxon>Metamonada</taxon>
        <taxon>Diplomonadida</taxon>
        <taxon>Hexamitidae</taxon>
        <taxon>Giardiinae</taxon>
        <taxon>Giardia</taxon>
    </lineage>
</organism>
<evidence type="ECO:0000256" key="5">
    <source>
        <dbReference type="ARBA" id="ARBA00022692"/>
    </source>
</evidence>
<evidence type="ECO:0000256" key="9">
    <source>
        <dbReference type="SAM" id="Phobius"/>
    </source>
</evidence>
<keyword evidence="6" id="KW-0029">Amino-acid transport</keyword>
<keyword evidence="5 9" id="KW-0812">Transmembrane</keyword>
<evidence type="ECO:0000313" key="11">
    <source>
        <dbReference type="EMBL" id="TNJ30410.1"/>
    </source>
</evidence>
<dbReference type="EMBL" id="VDLU01000001">
    <property type="protein sequence ID" value="TNJ30410.1"/>
    <property type="molecule type" value="Genomic_DNA"/>
</dbReference>
<keyword evidence="4" id="KW-0926">Vacuole</keyword>
<gene>
    <name evidence="11" type="ORF">GMRT_14108</name>
</gene>
<dbReference type="GO" id="GO:0015194">
    <property type="term" value="F:L-serine transmembrane transporter activity"/>
    <property type="evidence" value="ECO:0007669"/>
    <property type="project" value="TreeGrafter"/>
</dbReference>
<feature type="transmembrane region" description="Helical" evidence="9">
    <location>
        <begin position="356"/>
        <end position="381"/>
    </location>
</feature>
<keyword evidence="3" id="KW-0813">Transport</keyword>
<dbReference type="GO" id="GO:0005302">
    <property type="term" value="F:L-tyrosine transmembrane transporter activity"/>
    <property type="evidence" value="ECO:0007669"/>
    <property type="project" value="TreeGrafter"/>
</dbReference>
<dbReference type="OrthoDB" id="28208at2759"/>
<dbReference type="PANTHER" id="PTHR22950">
    <property type="entry name" value="AMINO ACID TRANSPORTER"/>
    <property type="match status" value="1"/>
</dbReference>
<dbReference type="PANTHER" id="PTHR22950:SF678">
    <property type="entry name" value="VACUOLAR AMINO ACID TRANSPORTER 5-RELATED"/>
    <property type="match status" value="1"/>
</dbReference>
<evidence type="ECO:0000259" key="10">
    <source>
        <dbReference type="Pfam" id="PF01490"/>
    </source>
</evidence>
<comment type="subcellular location">
    <subcellularLocation>
        <location evidence="1">Vacuole membrane</location>
        <topology evidence="1">Multi-pass membrane protein</topology>
    </subcellularLocation>
</comment>
<feature type="transmembrane region" description="Helical" evidence="9">
    <location>
        <begin position="189"/>
        <end position="213"/>
    </location>
</feature>
<feature type="transmembrane region" description="Helical" evidence="9">
    <location>
        <begin position="80"/>
        <end position="104"/>
    </location>
</feature>
<evidence type="ECO:0000256" key="1">
    <source>
        <dbReference type="ARBA" id="ARBA00004128"/>
    </source>
</evidence>
<feature type="transmembrane region" description="Helical" evidence="9">
    <location>
        <begin position="125"/>
        <end position="148"/>
    </location>
</feature>
<feature type="transmembrane region" description="Helical" evidence="9">
    <location>
        <begin position="387"/>
        <end position="406"/>
    </location>
</feature>
<evidence type="ECO:0000256" key="7">
    <source>
        <dbReference type="ARBA" id="ARBA00022989"/>
    </source>
</evidence>
<protein>
    <submittedName>
        <fullName evidence="11">Putative Amino acid transporter system N2</fullName>
    </submittedName>
</protein>
<evidence type="ECO:0000256" key="3">
    <source>
        <dbReference type="ARBA" id="ARBA00022448"/>
    </source>
</evidence>
<keyword evidence="7 9" id="KW-1133">Transmembrane helix</keyword>
<evidence type="ECO:0000256" key="4">
    <source>
        <dbReference type="ARBA" id="ARBA00022554"/>
    </source>
</evidence>
<evidence type="ECO:0000313" key="12">
    <source>
        <dbReference type="Proteomes" id="UP000315496"/>
    </source>
</evidence>
<feature type="transmembrane region" description="Helical" evidence="9">
    <location>
        <begin position="163"/>
        <end position="182"/>
    </location>
</feature>
<proteinExistence type="inferred from homology"/>
<dbReference type="InterPro" id="IPR013057">
    <property type="entry name" value="AA_transpt_TM"/>
</dbReference>
<dbReference type="VEuPathDB" id="GiardiaDB:GMRT_14108"/>
<dbReference type="GO" id="GO:0015189">
    <property type="term" value="F:L-lysine transmembrane transporter activity"/>
    <property type="evidence" value="ECO:0007669"/>
    <property type="project" value="TreeGrafter"/>
</dbReference>
<feature type="domain" description="Amino acid transporter transmembrane" evidence="10">
    <location>
        <begin position="50"/>
        <end position="410"/>
    </location>
</feature>
<dbReference type="AlphaFoldDB" id="A0A4Z1SY24"/>
<feature type="transmembrane region" description="Helical" evidence="9">
    <location>
        <begin position="233"/>
        <end position="250"/>
    </location>
</feature>
<evidence type="ECO:0000256" key="6">
    <source>
        <dbReference type="ARBA" id="ARBA00022970"/>
    </source>
</evidence>
<evidence type="ECO:0000256" key="2">
    <source>
        <dbReference type="ARBA" id="ARBA00008066"/>
    </source>
</evidence>
<feature type="transmembrane region" description="Helical" evidence="9">
    <location>
        <begin position="271"/>
        <end position="294"/>
    </location>
</feature>